<feature type="transmembrane region" description="Helical" evidence="2">
    <location>
        <begin position="143"/>
        <end position="165"/>
    </location>
</feature>
<accession>A0A2T0YJ07</accession>
<feature type="transmembrane region" description="Helical" evidence="2">
    <location>
        <begin position="52"/>
        <end position="71"/>
    </location>
</feature>
<keyword evidence="4" id="KW-1185">Reference proteome</keyword>
<feature type="compositionally biased region" description="Basic and acidic residues" evidence="1">
    <location>
        <begin position="190"/>
        <end position="207"/>
    </location>
</feature>
<name>A0A2T0YJ07_9MICC</name>
<gene>
    <name evidence="3" type="ORF">BCL67_10923</name>
</gene>
<evidence type="ECO:0000256" key="2">
    <source>
        <dbReference type="SAM" id="Phobius"/>
    </source>
</evidence>
<dbReference type="Proteomes" id="UP000238217">
    <property type="component" value="Unassembled WGS sequence"/>
</dbReference>
<feature type="transmembrane region" description="Helical" evidence="2">
    <location>
        <begin position="6"/>
        <end position="31"/>
    </location>
</feature>
<dbReference type="RefSeq" id="WP_106123031.1">
    <property type="nucleotide sequence ID" value="NZ_PVTY01000009.1"/>
</dbReference>
<feature type="region of interest" description="Disordered" evidence="1">
    <location>
        <begin position="175"/>
        <end position="207"/>
    </location>
</feature>
<comment type="caution">
    <text evidence="3">The sequence shown here is derived from an EMBL/GenBank/DDBJ whole genome shotgun (WGS) entry which is preliminary data.</text>
</comment>
<protein>
    <submittedName>
        <fullName evidence="3">Uncharacterized protein</fullName>
    </submittedName>
</protein>
<feature type="transmembrane region" description="Helical" evidence="2">
    <location>
        <begin position="118"/>
        <end position="137"/>
    </location>
</feature>
<keyword evidence="2" id="KW-1133">Transmembrane helix</keyword>
<sequence length="207" mass="22536">MPVDVAEFLLAVSGVSATLLGTFIVGVFFYLDLSHYRSATSTTIPIDRYMRVAVRWVFVAYSLPLLLPLVLVFAEPIWGALTFLALIAMLLAATVGTVRQVLTRGGAGSSMPLILNEWITTAAVLIAFVLPWLIGGWPPEPSAYIPSLVIAIAASFASTAALVISEFDSTIALPRPREEAPRSRRGTRRRYAEESRDTRVRADQTLG</sequence>
<evidence type="ECO:0000313" key="3">
    <source>
        <dbReference type="EMBL" id="PRZ15103.1"/>
    </source>
</evidence>
<dbReference type="AlphaFoldDB" id="A0A2T0YJ07"/>
<dbReference type="EMBL" id="PVTY01000009">
    <property type="protein sequence ID" value="PRZ15103.1"/>
    <property type="molecule type" value="Genomic_DNA"/>
</dbReference>
<feature type="transmembrane region" description="Helical" evidence="2">
    <location>
        <begin position="77"/>
        <end position="98"/>
    </location>
</feature>
<keyword evidence="2" id="KW-0472">Membrane</keyword>
<evidence type="ECO:0000256" key="1">
    <source>
        <dbReference type="SAM" id="MobiDB-lite"/>
    </source>
</evidence>
<reference evidence="3 4" key="1">
    <citation type="submission" date="2018-03" db="EMBL/GenBank/DDBJ databases">
        <title>Comparative analysis of microorganisms from saline springs in Andes Mountain Range, Colombia.</title>
        <authorList>
            <person name="Rubin E."/>
        </authorList>
    </citation>
    <scope>NUCLEOTIDE SEQUENCE [LARGE SCALE GENOMIC DNA]</scope>
    <source>
        <strain evidence="3 4">CG 35</strain>
    </source>
</reference>
<evidence type="ECO:0000313" key="4">
    <source>
        <dbReference type="Proteomes" id="UP000238217"/>
    </source>
</evidence>
<dbReference type="OrthoDB" id="5105617at2"/>
<organism evidence="3 4">
    <name type="scientific">Nesterenkonia sandarakina</name>
    <dbReference type="NCBI Taxonomy" id="272918"/>
    <lineage>
        <taxon>Bacteria</taxon>
        <taxon>Bacillati</taxon>
        <taxon>Actinomycetota</taxon>
        <taxon>Actinomycetes</taxon>
        <taxon>Micrococcales</taxon>
        <taxon>Micrococcaceae</taxon>
        <taxon>Nesterenkonia</taxon>
    </lineage>
</organism>
<keyword evidence="2" id="KW-0812">Transmembrane</keyword>
<proteinExistence type="predicted"/>